<evidence type="ECO:0000313" key="6">
    <source>
        <dbReference type="Proteomes" id="UP000319498"/>
    </source>
</evidence>
<dbReference type="GO" id="GO:0016787">
    <property type="term" value="F:hydrolase activity"/>
    <property type="evidence" value="ECO:0007669"/>
    <property type="project" value="InterPro"/>
</dbReference>
<dbReference type="GO" id="GO:0005524">
    <property type="term" value="F:ATP binding"/>
    <property type="evidence" value="ECO:0007669"/>
    <property type="project" value="InterPro"/>
</dbReference>
<dbReference type="Gene3D" id="3.40.50.300">
    <property type="entry name" value="P-loop containing nucleotide triphosphate hydrolases"/>
    <property type="match status" value="2"/>
</dbReference>
<dbReference type="GeneID" id="87585984"/>
<dbReference type="OrthoDB" id="7066673at2"/>
<evidence type="ECO:0000313" key="5">
    <source>
        <dbReference type="Proteomes" id="UP000035218"/>
    </source>
</evidence>
<evidence type="ECO:0000313" key="4">
    <source>
        <dbReference type="EMBL" id="KLH99404.1"/>
    </source>
</evidence>
<reference evidence="3 6" key="2">
    <citation type="submission" date="2019-06" db="EMBL/GenBank/DDBJ databases">
        <title>Whole genome shotgun sequence of Brevibacillus formosus NBRC 15716.</title>
        <authorList>
            <person name="Hosoyama A."/>
            <person name="Uohara A."/>
            <person name="Ohji S."/>
            <person name="Ichikawa N."/>
        </authorList>
    </citation>
    <scope>NUCLEOTIDE SEQUENCE [LARGE SCALE GENOMIC DNA]</scope>
    <source>
        <strain evidence="3 6">NBRC 15716</strain>
    </source>
</reference>
<dbReference type="Proteomes" id="UP000035218">
    <property type="component" value="Unassembled WGS sequence"/>
</dbReference>
<evidence type="ECO:0000259" key="2">
    <source>
        <dbReference type="Pfam" id="PF13538"/>
    </source>
</evidence>
<dbReference type="SUPFAM" id="SSF52540">
    <property type="entry name" value="P-loop containing nucleoside triphosphate hydrolases"/>
    <property type="match status" value="1"/>
</dbReference>
<feature type="domain" description="Helicase/UvrB N-terminal" evidence="1">
    <location>
        <begin position="233"/>
        <end position="361"/>
    </location>
</feature>
<evidence type="ECO:0008006" key="7">
    <source>
        <dbReference type="Google" id="ProtNLM"/>
    </source>
</evidence>
<dbReference type="InterPro" id="IPR006935">
    <property type="entry name" value="Helicase/UvrB_N"/>
</dbReference>
<dbReference type="RefSeq" id="WP_047070254.1">
    <property type="nucleotide sequence ID" value="NZ_BJOL01000007.1"/>
</dbReference>
<dbReference type="InterPro" id="IPR000212">
    <property type="entry name" value="DNA_helicase_UvrD/REP"/>
</dbReference>
<dbReference type="AlphaFoldDB" id="A0A837KPC4"/>
<dbReference type="Pfam" id="PF04851">
    <property type="entry name" value="ResIII"/>
    <property type="match status" value="1"/>
</dbReference>
<reference evidence="4 5" key="1">
    <citation type="submission" date="2015-05" db="EMBL/GenBank/DDBJ databases">
        <title>Genome sequencing project for genomic taxonomy and phylogenomics of Bacillus-like bacteria.</title>
        <authorList>
            <person name="Liu B."/>
            <person name="Wang J."/>
            <person name="Zhu Y."/>
            <person name="Liu G."/>
            <person name="Chen Q."/>
            <person name="Chen Z."/>
            <person name="Lan J."/>
            <person name="Che J."/>
            <person name="Ge C."/>
            <person name="Shi H."/>
            <person name="Pan Z."/>
            <person name="Liu X."/>
        </authorList>
    </citation>
    <scope>NUCLEOTIDE SEQUENCE [LARGE SCALE GENOMIC DNA]</scope>
    <source>
        <strain evidence="4 5">DSM 9885</strain>
    </source>
</reference>
<dbReference type="PANTHER" id="PTHR11070">
    <property type="entry name" value="UVRD / RECB / PCRA DNA HELICASE FAMILY MEMBER"/>
    <property type="match status" value="1"/>
</dbReference>
<dbReference type="Proteomes" id="UP000319498">
    <property type="component" value="Unassembled WGS sequence"/>
</dbReference>
<dbReference type="EMBL" id="BJOL01000007">
    <property type="protein sequence ID" value="GED57222.1"/>
    <property type="molecule type" value="Genomic_DNA"/>
</dbReference>
<feature type="domain" description="UvrD-like helicase C-terminal" evidence="2">
    <location>
        <begin position="573"/>
        <end position="626"/>
    </location>
</feature>
<dbReference type="PANTHER" id="PTHR11070:SF2">
    <property type="entry name" value="ATP-DEPENDENT DNA HELICASE SRS2"/>
    <property type="match status" value="1"/>
</dbReference>
<dbReference type="GO" id="GO:0003677">
    <property type="term" value="F:DNA binding"/>
    <property type="evidence" value="ECO:0007669"/>
    <property type="project" value="InterPro"/>
</dbReference>
<sequence length="719" mass="83261">MELKVYDKSSFNNDKSANSFYTYIQSQFGDREGYCLYKEPDYYTNADILPTFTIVDKDYGVIVIKIYDHSSDSLTEINDRFWEIDGVKHHSEIIHFEDYCYKFENDINMPTNEIYSQIGFSKFIVFPQISKDDIKINLRRKNVNILFEDYRSFDLKKHLHPEKIDDEDWNKLISVIQKANVLSKDVGFALEKPLTNLREAIAFNNQKIHQFDDTQLDASLTITDEAERIRGLAGTGKTVILAIKAARLHRKNPDAKIVYTFSTHSLYNQVRRLVSKYYKKITGEEPNDNLKILHAWGGKTTGAGLYYNTCLKNNIVAHSVNDLRSYENPFAEACTRAIHHNLIEEYDYILIDEAQDMPIEFFKLVEKITKKPSKIIWAYDELQTTSNTRIPDTKELYGVDEAGNPKVPLREEYDYILKKSYRNHQNVLMLAFALGFGLYSNDGITQIIRDTETWNALGFDVKDNRLVPGEYTEINRPKENSPNNINEHFTKFEIVNYLNAETKSQELQNVANEIINLIKEEKVNPHDIMVIDMGNRPKNNLTYIQNILYTEGIPSLIPGLVDGAKDFLMDDFVTLTTVRRAKGNEVPIVFVVGAEKIYEYRNEYEKRILRNMIFISTTRSKGWLFISASGSHAKAFEEEYGKIVSSIPYYKFPFPTKEMLERIENLNMLSVNNKKVEELQNEAETLAKIVESGNLGMLEMFLDEKTKQKILEALTKSKK</sequence>
<evidence type="ECO:0000259" key="1">
    <source>
        <dbReference type="Pfam" id="PF04851"/>
    </source>
</evidence>
<gene>
    <name evidence="4" type="ORF">AA984_12990</name>
    <name evidence="3" type="ORF">BFO01nite_13540</name>
</gene>
<comment type="caution">
    <text evidence="4">The sequence shown here is derived from an EMBL/GenBank/DDBJ whole genome shotgun (WGS) entry which is preliminary data.</text>
</comment>
<dbReference type="InterPro" id="IPR027417">
    <property type="entry name" value="P-loop_NTPase"/>
</dbReference>
<keyword evidence="6" id="KW-1185">Reference proteome</keyword>
<evidence type="ECO:0000313" key="3">
    <source>
        <dbReference type="EMBL" id="GED57222.1"/>
    </source>
</evidence>
<accession>A0A837KPC4</accession>
<proteinExistence type="predicted"/>
<protein>
    <recommendedName>
        <fullName evidence="7">DNA helicase</fullName>
    </recommendedName>
</protein>
<dbReference type="InterPro" id="IPR027785">
    <property type="entry name" value="UvrD-like_helicase_C"/>
</dbReference>
<dbReference type="GO" id="GO:0043138">
    <property type="term" value="F:3'-5' DNA helicase activity"/>
    <property type="evidence" value="ECO:0007669"/>
    <property type="project" value="TreeGrafter"/>
</dbReference>
<name>A0A837KPC4_9BACL</name>
<dbReference type="EMBL" id="LDCN01000003">
    <property type="protein sequence ID" value="KLH99404.1"/>
    <property type="molecule type" value="Genomic_DNA"/>
</dbReference>
<dbReference type="Pfam" id="PF13538">
    <property type="entry name" value="UvrD_C_2"/>
    <property type="match status" value="1"/>
</dbReference>
<dbReference type="GO" id="GO:0000725">
    <property type="term" value="P:recombinational repair"/>
    <property type="evidence" value="ECO:0007669"/>
    <property type="project" value="TreeGrafter"/>
</dbReference>
<organism evidence="4 5">
    <name type="scientific">Brevibacillus formosus</name>
    <dbReference type="NCBI Taxonomy" id="54913"/>
    <lineage>
        <taxon>Bacteria</taxon>
        <taxon>Bacillati</taxon>
        <taxon>Bacillota</taxon>
        <taxon>Bacilli</taxon>
        <taxon>Bacillales</taxon>
        <taxon>Paenibacillaceae</taxon>
        <taxon>Brevibacillus</taxon>
    </lineage>
</organism>